<dbReference type="Gene3D" id="3.15.10.10">
    <property type="entry name" value="Bactericidal permeability-increasing protein, domain 1"/>
    <property type="match status" value="1"/>
</dbReference>
<dbReference type="InterPro" id="IPR032942">
    <property type="entry name" value="BPI/LBP/Plunc"/>
</dbReference>
<dbReference type="Proteomes" id="UP001652663">
    <property type="component" value="Chromosome 13"/>
</dbReference>
<dbReference type="Pfam" id="PF02886">
    <property type="entry name" value="LBP_BPI_CETP_C"/>
    <property type="match status" value="2"/>
</dbReference>
<evidence type="ECO:0000313" key="7">
    <source>
        <dbReference type="Proteomes" id="UP001652663"/>
    </source>
</evidence>
<feature type="domain" description="Lipid-binding serum glycoprotein N-terminal" evidence="5">
    <location>
        <begin position="33"/>
        <end position="256"/>
    </location>
</feature>
<evidence type="ECO:0000256" key="2">
    <source>
        <dbReference type="ARBA" id="ARBA00023157"/>
    </source>
</evidence>
<comment type="subcellular location">
    <subcellularLocation>
        <location evidence="3">Secreted</location>
    </subcellularLocation>
</comment>
<feature type="chain" id="PRO_5045626955" description="Bactericidal permeability-increasing protein" evidence="4">
    <location>
        <begin position="25"/>
        <end position="583"/>
    </location>
</feature>
<dbReference type="Gene3D" id="3.15.20.10">
    <property type="entry name" value="Bactericidal permeability-increasing protein, domain 2"/>
    <property type="match status" value="1"/>
</dbReference>
<keyword evidence="3" id="KW-0325">Glycoprotein</keyword>
<keyword evidence="7" id="KW-1185">Reference proteome</keyword>
<name>A0ABM4TCH1_BOSIN</name>
<dbReference type="SMART" id="SM00328">
    <property type="entry name" value="BPI1"/>
    <property type="match status" value="1"/>
</dbReference>
<keyword evidence="3" id="KW-0964">Secreted</keyword>
<keyword evidence="3" id="KW-0399">Innate immunity</keyword>
<evidence type="ECO:0000313" key="8">
    <source>
        <dbReference type="RefSeq" id="XP_070657756.1"/>
    </source>
</evidence>
<dbReference type="InterPro" id="IPR001124">
    <property type="entry name" value="Lipid-bd_serum_glycop_C"/>
</dbReference>
<evidence type="ECO:0000256" key="4">
    <source>
        <dbReference type="SAM" id="SignalP"/>
    </source>
</evidence>
<feature type="domain" description="Lipid-binding serum glycoprotein C-terminal" evidence="6">
    <location>
        <begin position="271"/>
        <end position="526"/>
    </location>
</feature>
<evidence type="ECO:0000259" key="6">
    <source>
        <dbReference type="SMART" id="SM00329"/>
    </source>
</evidence>
<dbReference type="RefSeq" id="XP_070657756.1">
    <property type="nucleotide sequence ID" value="XM_070801655.1"/>
</dbReference>
<dbReference type="CDD" id="cd00025">
    <property type="entry name" value="BPI1"/>
    <property type="match status" value="1"/>
</dbReference>
<comment type="domain">
    <text evidence="3">The N-terminal region may be exposed to the interior of the granule, whereas the C-terminal portion may be embedded in the membrane. During phagocytosis and degranulation, proteases may be released and activated and cleave BPI at the junction of the N- and C-terminal portions of the molecule, providing controlled release of the N-terminal antibacterial fragment when bacteria are ingested.</text>
</comment>
<dbReference type="PANTHER" id="PTHR10504:SF76">
    <property type="entry name" value="BACTERICIDAL PERMEABILITY-INCREASING PROTEIN"/>
    <property type="match status" value="1"/>
</dbReference>
<sequence>MMARPYYMVVALLLLAEFTRFGEGTPNPGFMVRITGKGLEYAHQYGVATLKNDLSTIKLPDLSGSYGIGWLGSVNYVFSGIRIHHFLLRNSQLSLHPRQDIKASLSNNHVSVSGNWKVKKSFITLHGTFDLSVDGMSVLVSLNLDKDQSGRPTVSVTHCHNSIGHVSIEISGHISWILNLFHERIENNVKNILEQKICKMVKESAASRLEPYLRTLPVTSMIDQIAGIDYRLVGAPQVTFQGLDTPFKGEFFGRNWNSSVPFDAPPITLPQKHDHMIYFAVSEYVFNTASRVYHQAGQMKFTIQNKHIQNLTKFINHKSAKNWRKQHLRPRCLTSKSTPLTTLASCFSSGFLLGVLQIPLDFPIQLHTSSFWAIIPQLARLYPNMELELETSPESAPFLTFTPGNVTFMPVMDIQAFVLDEDLWPKSAGRKPLFQIRASTNISITINVNSSRITGSLTTGSELKLELKHSNIGFFNVSCCPSAFLECPLQPGLHGKKLHGRAPGEATRSQKRCTVVLQESGYHIRKLIIQEGQKEWQDMNVQSVSFGGRWVWARPSALPLATCVTLGKSLNLSEPVSLTIKWE</sequence>
<comment type="function">
    <text evidence="3">The cytotoxic action of BPI is limited to many species of Gram-negative bacteria; this specificity may be explained by a strong affinity of the very basic N-terminal half for the negatively charged lipopolysaccharides that are unique to the Gram-negative bacterial outer envelope.</text>
</comment>
<dbReference type="GeneID" id="109567440"/>
<dbReference type="InterPro" id="IPR017943">
    <property type="entry name" value="Bactericidal_perm-incr_a/b_dom"/>
</dbReference>
<dbReference type="PANTHER" id="PTHR10504">
    <property type="entry name" value="BACTERICIDAL PERMEABILITY-INCREASING BPI PROTEIN-RELATED"/>
    <property type="match status" value="1"/>
</dbReference>
<keyword evidence="2 3" id="KW-1015">Disulfide bond</keyword>
<keyword evidence="3" id="KW-0929">Antimicrobial</keyword>
<reference evidence="8" key="1">
    <citation type="submission" date="2025-08" db="UniProtKB">
        <authorList>
            <consortium name="RefSeq"/>
        </authorList>
    </citation>
    <scope>IDENTIFICATION</scope>
    <source>
        <tissue evidence="8">Blood</tissue>
    </source>
</reference>
<keyword evidence="3" id="KW-0044">Antibiotic</keyword>
<comment type="domain">
    <text evidence="3">The N- and C-terminal barrels adopt an identical fold despite having only 13% of conserved residues.</text>
</comment>
<feature type="signal peptide" evidence="4">
    <location>
        <begin position="1"/>
        <end position="24"/>
    </location>
</feature>
<dbReference type="Pfam" id="PF01273">
    <property type="entry name" value="LBP_BPI_CETP"/>
    <property type="match status" value="1"/>
</dbReference>
<evidence type="ECO:0000259" key="5">
    <source>
        <dbReference type="SMART" id="SM00328"/>
    </source>
</evidence>
<evidence type="ECO:0000256" key="3">
    <source>
        <dbReference type="RuleBase" id="RU369039"/>
    </source>
</evidence>
<comment type="subunit">
    <text evidence="3">Monomer. Homodimer; disulfide-linked.</text>
</comment>
<organism evidence="7 8">
    <name type="scientific">Bos indicus</name>
    <name type="common">Zebu</name>
    <dbReference type="NCBI Taxonomy" id="9915"/>
    <lineage>
        <taxon>Eukaryota</taxon>
        <taxon>Metazoa</taxon>
        <taxon>Chordata</taxon>
        <taxon>Craniata</taxon>
        <taxon>Vertebrata</taxon>
        <taxon>Euteleostomi</taxon>
        <taxon>Mammalia</taxon>
        <taxon>Eutheria</taxon>
        <taxon>Laurasiatheria</taxon>
        <taxon>Artiodactyla</taxon>
        <taxon>Ruminantia</taxon>
        <taxon>Pecora</taxon>
        <taxon>Bovidae</taxon>
        <taxon>Bovinae</taxon>
        <taxon>Bos</taxon>
    </lineage>
</organism>
<dbReference type="InterPro" id="IPR017942">
    <property type="entry name" value="Lipid-bd_serum_glycop_N"/>
</dbReference>
<gene>
    <name evidence="8" type="primary">LOC109567440</name>
</gene>
<accession>A0ABM4TCH1</accession>
<evidence type="ECO:0000256" key="1">
    <source>
        <dbReference type="ARBA" id="ARBA00007292"/>
    </source>
</evidence>
<proteinExistence type="inferred from homology"/>
<keyword evidence="3 4" id="KW-0732">Signal</keyword>
<dbReference type="SMART" id="SM00329">
    <property type="entry name" value="BPI2"/>
    <property type="match status" value="1"/>
</dbReference>
<dbReference type="SUPFAM" id="SSF55394">
    <property type="entry name" value="Bactericidal permeability-increasing protein, BPI"/>
    <property type="match status" value="3"/>
</dbReference>
<comment type="similarity">
    <text evidence="1">Belongs to the BPI/LBP/Plunc superfamily. BPI/LBP family.</text>
</comment>
<keyword evidence="3" id="KW-0391">Immunity</keyword>
<protein>
    <recommendedName>
        <fullName evidence="3">Bactericidal permeability-increasing protein</fullName>
        <shortName evidence="3">BPI</shortName>
    </recommendedName>
</protein>